<sequence length="292" mass="31740">MNWKAVLITTLLIASAGPASAQTTNMQNTGMQTNSALPANTPAPLLSGTTDGLAWGLYPGGLTDLQEGENRLRLSAPANARVLGTRYNGGDRPAALITYRPPGGLDARSALAFATNQLQRQGFDLTSRAYPDSNQARALLRRQERLIEVQILQGATGNLQVLYLFRGGNLPQRLLVDQAPSNLQVYAEPIDLKTVATVPGRIFLTPPGDVLVDITSYRDATVSMLFFGDYTLQQLEDFYLPFFLQQGFIETTQQDLGGQARTYQISRDGNTYLLTLNASEATSRARVTLAAQ</sequence>
<gene>
    <name evidence="3" type="ORF">GCM10010841_22240</name>
</gene>
<feature type="chain" id="PRO_5045039864" evidence="2">
    <location>
        <begin position="22"/>
        <end position="292"/>
    </location>
</feature>
<organism evidence="3 4">
    <name type="scientific">Deinococcus aerophilus</name>
    <dbReference type="NCBI Taxonomy" id="522488"/>
    <lineage>
        <taxon>Bacteria</taxon>
        <taxon>Thermotogati</taxon>
        <taxon>Deinococcota</taxon>
        <taxon>Deinococci</taxon>
        <taxon>Deinococcales</taxon>
        <taxon>Deinococcaceae</taxon>
        <taxon>Deinococcus</taxon>
    </lineage>
</organism>
<feature type="compositionally biased region" description="Low complexity" evidence="1">
    <location>
        <begin position="22"/>
        <end position="34"/>
    </location>
</feature>
<dbReference type="RefSeq" id="WP_188904426.1">
    <property type="nucleotide sequence ID" value="NZ_BMOM01000017.1"/>
</dbReference>
<protein>
    <submittedName>
        <fullName evidence="3">Uncharacterized protein</fullName>
    </submittedName>
</protein>
<evidence type="ECO:0000256" key="1">
    <source>
        <dbReference type="SAM" id="MobiDB-lite"/>
    </source>
</evidence>
<dbReference type="Proteomes" id="UP000661918">
    <property type="component" value="Unassembled WGS sequence"/>
</dbReference>
<feature type="region of interest" description="Disordered" evidence="1">
    <location>
        <begin position="19"/>
        <end position="41"/>
    </location>
</feature>
<comment type="caution">
    <text evidence="3">The sequence shown here is derived from an EMBL/GenBank/DDBJ whole genome shotgun (WGS) entry which is preliminary data.</text>
</comment>
<dbReference type="EMBL" id="BMOM01000017">
    <property type="protein sequence ID" value="GGM13187.1"/>
    <property type="molecule type" value="Genomic_DNA"/>
</dbReference>
<reference evidence="4" key="1">
    <citation type="journal article" date="2019" name="Int. J. Syst. Evol. Microbiol.">
        <title>The Global Catalogue of Microorganisms (GCM) 10K type strain sequencing project: providing services to taxonomists for standard genome sequencing and annotation.</title>
        <authorList>
            <consortium name="The Broad Institute Genomics Platform"/>
            <consortium name="The Broad Institute Genome Sequencing Center for Infectious Disease"/>
            <person name="Wu L."/>
            <person name="Ma J."/>
        </authorList>
    </citation>
    <scope>NUCLEOTIDE SEQUENCE [LARGE SCALE GENOMIC DNA]</scope>
    <source>
        <strain evidence="4">JCM 15443</strain>
    </source>
</reference>
<proteinExistence type="predicted"/>
<name>A0ABQ2GTX1_9DEIO</name>
<keyword evidence="4" id="KW-1185">Reference proteome</keyword>
<evidence type="ECO:0000313" key="4">
    <source>
        <dbReference type="Proteomes" id="UP000661918"/>
    </source>
</evidence>
<feature type="signal peptide" evidence="2">
    <location>
        <begin position="1"/>
        <end position="21"/>
    </location>
</feature>
<keyword evidence="2" id="KW-0732">Signal</keyword>
<evidence type="ECO:0000313" key="3">
    <source>
        <dbReference type="EMBL" id="GGM13187.1"/>
    </source>
</evidence>
<evidence type="ECO:0000256" key="2">
    <source>
        <dbReference type="SAM" id="SignalP"/>
    </source>
</evidence>
<accession>A0ABQ2GTX1</accession>